<dbReference type="PROSITE" id="PS51257">
    <property type="entry name" value="PROKAR_LIPOPROTEIN"/>
    <property type="match status" value="1"/>
</dbReference>
<dbReference type="PROSITE" id="PS51007">
    <property type="entry name" value="CYTC"/>
    <property type="match status" value="1"/>
</dbReference>
<dbReference type="AlphaFoldDB" id="A0A1W1H2Y4"/>
<evidence type="ECO:0000256" key="4">
    <source>
        <dbReference type="ARBA" id="ARBA00022982"/>
    </source>
</evidence>
<sequence>MRPLSCSPMRALRLLPAVATILVASACQRPPAAPSTPEQARQQAMQRAFELCAGCHTVNAGGIHRFGPNLHGVIGRRAGSLPDYGYSQGMRHADFVWSAQTLDTFLQSPTHLVPGTRMYNAFPSAERRALVIAYLQEHAAQ</sequence>
<evidence type="ECO:0000259" key="8">
    <source>
        <dbReference type="PROSITE" id="PS51007"/>
    </source>
</evidence>
<keyword evidence="5 6" id="KW-0408">Iron</keyword>
<evidence type="ECO:0000313" key="10">
    <source>
        <dbReference type="Proteomes" id="UP000191133"/>
    </source>
</evidence>
<keyword evidence="1" id="KW-0813">Transport</keyword>
<gene>
    <name evidence="9" type="ORF">SAMN04488690_3615</name>
</gene>
<evidence type="ECO:0000256" key="7">
    <source>
        <dbReference type="SAM" id="SignalP"/>
    </source>
</evidence>
<evidence type="ECO:0000256" key="3">
    <source>
        <dbReference type="ARBA" id="ARBA00022723"/>
    </source>
</evidence>
<evidence type="ECO:0000313" key="9">
    <source>
        <dbReference type="EMBL" id="SLM25861.1"/>
    </source>
</evidence>
<keyword evidence="7" id="KW-0732">Signal</keyword>
<evidence type="ECO:0000256" key="6">
    <source>
        <dbReference type="PROSITE-ProRule" id="PRU00433"/>
    </source>
</evidence>
<keyword evidence="3 6" id="KW-0479">Metal-binding</keyword>
<evidence type="ECO:0000256" key="5">
    <source>
        <dbReference type="ARBA" id="ARBA00023004"/>
    </source>
</evidence>
<dbReference type="GO" id="GO:0020037">
    <property type="term" value="F:heme binding"/>
    <property type="evidence" value="ECO:0007669"/>
    <property type="project" value="InterPro"/>
</dbReference>
<dbReference type="GO" id="GO:0009055">
    <property type="term" value="F:electron transfer activity"/>
    <property type="evidence" value="ECO:0007669"/>
    <property type="project" value="InterPro"/>
</dbReference>
<protein>
    <submittedName>
        <fullName evidence="9">Cytochrome c</fullName>
    </submittedName>
</protein>
<feature type="signal peptide" evidence="7">
    <location>
        <begin position="1"/>
        <end position="26"/>
    </location>
</feature>
<keyword evidence="2 6" id="KW-0349">Heme</keyword>
<feature type="domain" description="Cytochrome c" evidence="8">
    <location>
        <begin position="40"/>
        <end position="139"/>
    </location>
</feature>
<dbReference type="InterPro" id="IPR009056">
    <property type="entry name" value="Cyt_c-like_dom"/>
</dbReference>
<organism evidence="9 10">
    <name type="scientific">Stenotrophomonas indicatrix</name>
    <dbReference type="NCBI Taxonomy" id="2045451"/>
    <lineage>
        <taxon>Bacteria</taxon>
        <taxon>Pseudomonadati</taxon>
        <taxon>Pseudomonadota</taxon>
        <taxon>Gammaproteobacteria</taxon>
        <taxon>Lysobacterales</taxon>
        <taxon>Lysobacteraceae</taxon>
        <taxon>Stenotrophomonas</taxon>
    </lineage>
</organism>
<proteinExistence type="predicted"/>
<dbReference type="Proteomes" id="UP000191133">
    <property type="component" value="Unassembled WGS sequence"/>
</dbReference>
<accession>A0A1W1H2Y4</accession>
<evidence type="ECO:0000256" key="1">
    <source>
        <dbReference type="ARBA" id="ARBA00022448"/>
    </source>
</evidence>
<dbReference type="EMBL" id="FWEU01000005">
    <property type="protein sequence ID" value="SLM25861.1"/>
    <property type="molecule type" value="Genomic_DNA"/>
</dbReference>
<dbReference type="SUPFAM" id="SSF46626">
    <property type="entry name" value="Cytochrome c"/>
    <property type="match status" value="1"/>
</dbReference>
<evidence type="ECO:0000256" key="2">
    <source>
        <dbReference type="ARBA" id="ARBA00022617"/>
    </source>
</evidence>
<reference evidence="10" key="1">
    <citation type="submission" date="2016-10" db="EMBL/GenBank/DDBJ databases">
        <authorList>
            <person name="Varghese N."/>
        </authorList>
    </citation>
    <scope>NUCLEOTIDE SEQUENCE [LARGE SCALE GENOMIC DNA]</scope>
    <source>
        <strain evidence="10">92MFCol6.1</strain>
    </source>
</reference>
<feature type="chain" id="PRO_5012529046" evidence="7">
    <location>
        <begin position="27"/>
        <end position="141"/>
    </location>
</feature>
<dbReference type="PANTHER" id="PTHR11961">
    <property type="entry name" value="CYTOCHROME C"/>
    <property type="match status" value="1"/>
</dbReference>
<name>A0A1W1H2Y4_9GAMM</name>
<dbReference type="Gene3D" id="1.10.760.10">
    <property type="entry name" value="Cytochrome c-like domain"/>
    <property type="match status" value="1"/>
</dbReference>
<dbReference type="InterPro" id="IPR036909">
    <property type="entry name" value="Cyt_c-like_dom_sf"/>
</dbReference>
<dbReference type="PRINTS" id="PR00604">
    <property type="entry name" value="CYTCHRMECIAB"/>
</dbReference>
<dbReference type="GO" id="GO:0046872">
    <property type="term" value="F:metal ion binding"/>
    <property type="evidence" value="ECO:0007669"/>
    <property type="project" value="UniProtKB-KW"/>
</dbReference>
<dbReference type="InterPro" id="IPR002327">
    <property type="entry name" value="Cyt_c_1A/1B"/>
</dbReference>
<keyword evidence="4" id="KW-0249">Electron transport</keyword>